<comment type="caution">
    <text evidence="2">The sequence shown here is derived from an EMBL/GenBank/DDBJ whole genome shotgun (WGS) entry which is preliminary data.</text>
</comment>
<evidence type="ECO:0000313" key="3">
    <source>
        <dbReference type="Proteomes" id="UP000005953"/>
    </source>
</evidence>
<dbReference type="EMBL" id="AAOE01000017">
    <property type="protein sequence ID" value="EAR08720.1"/>
    <property type="molecule type" value="Genomic_DNA"/>
</dbReference>
<dbReference type="Proteomes" id="UP000005953">
    <property type="component" value="Unassembled WGS sequence"/>
</dbReference>
<keyword evidence="3" id="KW-1185">Reference proteome</keyword>
<gene>
    <name evidence="2" type="ORF">MED297_14430</name>
</gene>
<dbReference type="OrthoDB" id="6385279at2"/>
<keyword evidence="1" id="KW-0812">Transmembrane</keyword>
<organism evidence="2 3">
    <name type="scientific">Reinekea blandensis MED297</name>
    <dbReference type="NCBI Taxonomy" id="314283"/>
    <lineage>
        <taxon>Bacteria</taxon>
        <taxon>Pseudomonadati</taxon>
        <taxon>Pseudomonadota</taxon>
        <taxon>Gammaproteobacteria</taxon>
        <taxon>Oceanospirillales</taxon>
        <taxon>Saccharospirillaceae</taxon>
        <taxon>Reinekea</taxon>
    </lineage>
</organism>
<feature type="transmembrane region" description="Helical" evidence="1">
    <location>
        <begin position="31"/>
        <end position="54"/>
    </location>
</feature>
<protein>
    <submittedName>
        <fullName evidence="2">Uncharacterized protein</fullName>
    </submittedName>
</protein>
<sequence>MPLNILLKPHVSALFAFIGYGSWAALSNSSFGWSTSMVALMIQGSFAFTSTLLLGRFTLQLSHRLGTSRRAQTTVWLISLTLLVSIPLSLHLLAGTPNTLRTMLPGLLIGNLYVFGLLRTASISVTTQ</sequence>
<evidence type="ECO:0000313" key="2">
    <source>
        <dbReference type="EMBL" id="EAR08720.1"/>
    </source>
</evidence>
<dbReference type="HOGENOM" id="CLU_1957769_0_0_6"/>
<accession>A4BGS2</accession>
<name>A4BGS2_9GAMM</name>
<dbReference type="RefSeq" id="WP_008042876.1">
    <property type="nucleotide sequence ID" value="NZ_CH724149.1"/>
</dbReference>
<reference evidence="2 3" key="1">
    <citation type="submission" date="2006-02" db="EMBL/GenBank/DDBJ databases">
        <authorList>
            <person name="Pinhassi J."/>
            <person name="Pedros-Alio C."/>
            <person name="Ferriera S."/>
            <person name="Johnson J."/>
            <person name="Kravitz S."/>
            <person name="Halpern A."/>
            <person name="Remington K."/>
            <person name="Beeson K."/>
            <person name="Tran B."/>
            <person name="Rogers Y.-H."/>
            <person name="Friedman R."/>
            <person name="Venter J.C."/>
        </authorList>
    </citation>
    <scope>NUCLEOTIDE SEQUENCE [LARGE SCALE GENOMIC DNA]</scope>
    <source>
        <strain evidence="2 3">MED297</strain>
    </source>
</reference>
<feature type="transmembrane region" description="Helical" evidence="1">
    <location>
        <begin position="7"/>
        <end position="25"/>
    </location>
</feature>
<dbReference type="AlphaFoldDB" id="A4BGS2"/>
<feature type="transmembrane region" description="Helical" evidence="1">
    <location>
        <begin position="75"/>
        <end position="94"/>
    </location>
</feature>
<evidence type="ECO:0000256" key="1">
    <source>
        <dbReference type="SAM" id="Phobius"/>
    </source>
</evidence>
<dbReference type="STRING" id="314283.MED297_14430"/>
<keyword evidence="1" id="KW-0472">Membrane</keyword>
<keyword evidence="1" id="KW-1133">Transmembrane helix</keyword>
<feature type="transmembrane region" description="Helical" evidence="1">
    <location>
        <begin position="100"/>
        <end position="118"/>
    </location>
</feature>
<proteinExistence type="predicted"/>